<dbReference type="AlphaFoldDB" id="A0AAW2S1J1"/>
<comment type="caution">
    <text evidence="2">The sequence shown here is derived from an EMBL/GenBank/DDBJ whole genome shotgun (WGS) entry which is preliminary data.</text>
</comment>
<name>A0AAW2S1J1_SESRA</name>
<organism evidence="2">
    <name type="scientific">Sesamum radiatum</name>
    <name type="common">Black benniseed</name>
    <dbReference type="NCBI Taxonomy" id="300843"/>
    <lineage>
        <taxon>Eukaryota</taxon>
        <taxon>Viridiplantae</taxon>
        <taxon>Streptophyta</taxon>
        <taxon>Embryophyta</taxon>
        <taxon>Tracheophyta</taxon>
        <taxon>Spermatophyta</taxon>
        <taxon>Magnoliopsida</taxon>
        <taxon>eudicotyledons</taxon>
        <taxon>Gunneridae</taxon>
        <taxon>Pentapetalae</taxon>
        <taxon>asterids</taxon>
        <taxon>lamiids</taxon>
        <taxon>Lamiales</taxon>
        <taxon>Pedaliaceae</taxon>
        <taxon>Sesamum</taxon>
    </lineage>
</organism>
<dbReference type="SUPFAM" id="SSF56672">
    <property type="entry name" value="DNA/RNA polymerases"/>
    <property type="match status" value="1"/>
</dbReference>
<accession>A0AAW2S1J1</accession>
<reference evidence="2" key="2">
    <citation type="journal article" date="2024" name="Plant">
        <title>Genomic evolution and insights into agronomic trait innovations of Sesamum species.</title>
        <authorList>
            <person name="Miao H."/>
            <person name="Wang L."/>
            <person name="Qu L."/>
            <person name="Liu H."/>
            <person name="Sun Y."/>
            <person name="Le M."/>
            <person name="Wang Q."/>
            <person name="Wei S."/>
            <person name="Zheng Y."/>
            <person name="Lin W."/>
            <person name="Duan Y."/>
            <person name="Cao H."/>
            <person name="Xiong S."/>
            <person name="Wang X."/>
            <person name="Wei L."/>
            <person name="Li C."/>
            <person name="Ma Q."/>
            <person name="Ju M."/>
            <person name="Zhao R."/>
            <person name="Li G."/>
            <person name="Mu C."/>
            <person name="Tian Q."/>
            <person name="Mei H."/>
            <person name="Zhang T."/>
            <person name="Gao T."/>
            <person name="Zhang H."/>
        </authorList>
    </citation>
    <scope>NUCLEOTIDE SEQUENCE</scope>
    <source>
        <strain evidence="2">G02</strain>
    </source>
</reference>
<evidence type="ECO:0000259" key="1">
    <source>
        <dbReference type="Pfam" id="PF07727"/>
    </source>
</evidence>
<dbReference type="InterPro" id="IPR013103">
    <property type="entry name" value="RVT_2"/>
</dbReference>
<dbReference type="InterPro" id="IPR043502">
    <property type="entry name" value="DNA/RNA_pol_sf"/>
</dbReference>
<dbReference type="Pfam" id="PF07727">
    <property type="entry name" value="RVT_2"/>
    <property type="match status" value="1"/>
</dbReference>
<gene>
    <name evidence="2" type="ORF">Sradi_2989700</name>
</gene>
<dbReference type="EMBL" id="JACGWJ010000012">
    <property type="protein sequence ID" value="KAL0385954.1"/>
    <property type="molecule type" value="Genomic_DNA"/>
</dbReference>
<feature type="domain" description="Reverse transcriptase Ty1/copia-type" evidence="1">
    <location>
        <begin position="12"/>
        <end position="136"/>
    </location>
</feature>
<sequence>MRDEIHALEKDNTWRLVSLSVGKWTIGCKWVYKIKLQADGSVKRYKARLIAKGYNQVEGVDYTDSFSSVAKVVTVRIFLSIVATHNWPLQQLDVNNTFLHGHLDEDIYMQLPEGYHADSGMICKLERSLYGLKQASR</sequence>
<reference evidence="2" key="1">
    <citation type="submission" date="2020-06" db="EMBL/GenBank/DDBJ databases">
        <authorList>
            <person name="Li T."/>
            <person name="Hu X."/>
            <person name="Zhang T."/>
            <person name="Song X."/>
            <person name="Zhang H."/>
            <person name="Dai N."/>
            <person name="Sheng W."/>
            <person name="Hou X."/>
            <person name="Wei L."/>
        </authorList>
    </citation>
    <scope>NUCLEOTIDE SEQUENCE</scope>
    <source>
        <strain evidence="2">G02</strain>
        <tissue evidence="2">Leaf</tissue>
    </source>
</reference>
<evidence type="ECO:0000313" key="2">
    <source>
        <dbReference type="EMBL" id="KAL0385954.1"/>
    </source>
</evidence>
<protein>
    <submittedName>
        <fullName evidence="2">Retrovirus-related Pol polyprotein from transposon TNT 1-94</fullName>
    </submittedName>
</protein>
<proteinExistence type="predicted"/>